<dbReference type="InterPro" id="IPR041097">
    <property type="entry name" value="PKHD_C"/>
</dbReference>
<feature type="binding site" evidence="7">
    <location>
        <position position="98"/>
    </location>
    <ligand>
        <name>Fe cation</name>
        <dbReference type="ChEBI" id="CHEBI:24875"/>
    </ligand>
</feature>
<dbReference type="InterPro" id="IPR005123">
    <property type="entry name" value="Oxoglu/Fe-dep_dioxygenase_dom"/>
</dbReference>
<gene>
    <name evidence="9" type="ORF">DN730_10615</name>
</gene>
<dbReference type="Gene3D" id="2.60.120.620">
    <property type="entry name" value="q2cbj1_9rhob like domain"/>
    <property type="match status" value="1"/>
</dbReference>
<evidence type="ECO:0000256" key="5">
    <source>
        <dbReference type="ARBA" id="ARBA00023002"/>
    </source>
</evidence>
<keyword evidence="10" id="KW-1185">Reference proteome</keyword>
<dbReference type="SMART" id="SM00702">
    <property type="entry name" value="P4Hc"/>
    <property type="match status" value="1"/>
</dbReference>
<dbReference type="NCBIfam" id="NF003975">
    <property type="entry name" value="PRK05467.1-4"/>
    <property type="match status" value="1"/>
</dbReference>
<comment type="caution">
    <text evidence="9">The sequence shown here is derived from an EMBL/GenBank/DDBJ whole genome shotgun (WGS) entry which is preliminary data.</text>
</comment>
<dbReference type="PANTHER" id="PTHR41536">
    <property type="entry name" value="PKHD-TYPE HYDROXYLASE YBIX"/>
    <property type="match status" value="1"/>
</dbReference>
<dbReference type="EMBL" id="QKRA01000004">
    <property type="protein sequence ID" value="RDL44080.1"/>
    <property type="molecule type" value="Genomic_DNA"/>
</dbReference>
<dbReference type="GO" id="GO:0006879">
    <property type="term" value="P:intracellular iron ion homeostasis"/>
    <property type="evidence" value="ECO:0007669"/>
    <property type="project" value="TreeGrafter"/>
</dbReference>
<feature type="binding site" evidence="7">
    <location>
        <position position="159"/>
    </location>
    <ligand>
        <name>Fe cation</name>
        <dbReference type="ChEBI" id="CHEBI:24875"/>
    </ligand>
</feature>
<comment type="cofactor">
    <cofactor evidence="7">
        <name>Fe(2+)</name>
        <dbReference type="ChEBI" id="CHEBI:29033"/>
    </cofactor>
    <text evidence="7">Binds 1 Fe(2+) ion per subunit.</text>
</comment>
<dbReference type="AlphaFoldDB" id="A0A370U8F2"/>
<dbReference type="GO" id="GO:0006974">
    <property type="term" value="P:DNA damage response"/>
    <property type="evidence" value="ECO:0007669"/>
    <property type="project" value="TreeGrafter"/>
</dbReference>
<dbReference type="HAMAP" id="MF_00657">
    <property type="entry name" value="Hydroxyl_YbiX"/>
    <property type="match status" value="1"/>
</dbReference>
<feature type="domain" description="Fe2OG dioxygenase" evidence="8">
    <location>
        <begin position="78"/>
        <end position="178"/>
    </location>
</feature>
<dbReference type="PANTHER" id="PTHR41536:SF1">
    <property type="entry name" value="PKHD-TYPE HYDROXYLASE YBIX"/>
    <property type="match status" value="1"/>
</dbReference>
<dbReference type="Pfam" id="PF13640">
    <property type="entry name" value="2OG-FeII_Oxy_3"/>
    <property type="match status" value="1"/>
</dbReference>
<evidence type="ECO:0000256" key="3">
    <source>
        <dbReference type="ARBA" id="ARBA00022896"/>
    </source>
</evidence>
<keyword evidence="3 7" id="KW-0847">Vitamin C</keyword>
<evidence type="ECO:0000256" key="7">
    <source>
        <dbReference type="HAMAP-Rule" id="MF_00657"/>
    </source>
</evidence>
<dbReference type="PROSITE" id="PS51471">
    <property type="entry name" value="FE2OG_OXY"/>
    <property type="match status" value="1"/>
</dbReference>
<organism evidence="9 10">
    <name type="scientific">Marinomonas piezotolerans</name>
    <dbReference type="NCBI Taxonomy" id="2213058"/>
    <lineage>
        <taxon>Bacteria</taxon>
        <taxon>Pseudomonadati</taxon>
        <taxon>Pseudomonadota</taxon>
        <taxon>Gammaproteobacteria</taxon>
        <taxon>Oceanospirillales</taxon>
        <taxon>Oceanospirillaceae</taxon>
        <taxon>Marinomonas</taxon>
    </lineage>
</organism>
<dbReference type="InterPro" id="IPR023550">
    <property type="entry name" value="PKHD_hydroxylase"/>
</dbReference>
<dbReference type="GO" id="GO:0016706">
    <property type="term" value="F:2-oxoglutarate-dependent dioxygenase activity"/>
    <property type="evidence" value="ECO:0007669"/>
    <property type="project" value="UniProtKB-UniRule"/>
</dbReference>
<evidence type="ECO:0000256" key="6">
    <source>
        <dbReference type="ARBA" id="ARBA00023004"/>
    </source>
</evidence>
<name>A0A370U8F2_9GAMM</name>
<evidence type="ECO:0000256" key="2">
    <source>
        <dbReference type="ARBA" id="ARBA00022723"/>
    </source>
</evidence>
<dbReference type="GO" id="GO:0005506">
    <property type="term" value="F:iron ion binding"/>
    <property type="evidence" value="ECO:0007669"/>
    <property type="project" value="UniProtKB-UniRule"/>
</dbReference>
<comment type="cofactor">
    <cofactor evidence="1 7">
        <name>L-ascorbate</name>
        <dbReference type="ChEBI" id="CHEBI:38290"/>
    </cofactor>
</comment>
<protein>
    <submittedName>
        <fullName evidence="9">Fe2+-dependent dioxygenase</fullName>
    </submittedName>
</protein>
<accession>A0A370U8F2</accession>
<dbReference type="Pfam" id="PF18331">
    <property type="entry name" value="PKHD_C"/>
    <property type="match status" value="1"/>
</dbReference>
<keyword evidence="2 7" id="KW-0479">Metal-binding</keyword>
<proteinExistence type="inferred from homology"/>
<keyword evidence="5 7" id="KW-0560">Oxidoreductase</keyword>
<evidence type="ECO:0000259" key="8">
    <source>
        <dbReference type="PROSITE" id="PS51471"/>
    </source>
</evidence>
<feature type="binding site" evidence="7">
    <location>
        <position position="169"/>
    </location>
    <ligand>
        <name>2-oxoglutarate</name>
        <dbReference type="ChEBI" id="CHEBI:16810"/>
    </ligand>
</feature>
<dbReference type="GO" id="GO:0031418">
    <property type="term" value="F:L-ascorbic acid binding"/>
    <property type="evidence" value="ECO:0007669"/>
    <property type="project" value="UniProtKB-KW"/>
</dbReference>
<dbReference type="InterPro" id="IPR006620">
    <property type="entry name" value="Pro_4_hyd_alph"/>
</dbReference>
<dbReference type="SUPFAM" id="SSF51197">
    <property type="entry name" value="Clavaminate synthase-like"/>
    <property type="match status" value="1"/>
</dbReference>
<dbReference type="Proteomes" id="UP000254326">
    <property type="component" value="Unassembled WGS sequence"/>
</dbReference>
<sequence length="227" mass="25578">MVITIPKVLNEHEVQQYQKHLRQAAWQSGQATAGSQAGQVKQNWQLDQHSELAQQLGDHILQVLSQTPEFVSSALPLKIYPPMFNRYQDGAHYGWHVDNAIRLLPNSPSRLRTDLSATLFLNHADEYEGGELVIQGHHGEQTVKLNAGDLVVYPSTSLHQVTPVTRGQRLASFFWIESMIMDHEMRSVLFDLDQSVQKLTQAQGANSPDVLTLSGIYHRLLRLHATT</sequence>
<dbReference type="Gene3D" id="4.10.860.20">
    <property type="entry name" value="Rabenosyn, Rab binding domain"/>
    <property type="match status" value="1"/>
</dbReference>
<evidence type="ECO:0000256" key="1">
    <source>
        <dbReference type="ARBA" id="ARBA00001961"/>
    </source>
</evidence>
<dbReference type="RefSeq" id="WP_115468118.1">
    <property type="nucleotide sequence ID" value="NZ_QKRA01000004.1"/>
</dbReference>
<evidence type="ECO:0000256" key="4">
    <source>
        <dbReference type="ARBA" id="ARBA00022964"/>
    </source>
</evidence>
<dbReference type="NCBIfam" id="NF003974">
    <property type="entry name" value="PRK05467.1-3"/>
    <property type="match status" value="1"/>
</dbReference>
<dbReference type="InterPro" id="IPR044862">
    <property type="entry name" value="Pro_4_hyd_alph_FE2OG_OXY"/>
</dbReference>
<dbReference type="OrthoDB" id="9812472at2"/>
<keyword evidence="6 7" id="KW-0408">Iron</keyword>
<evidence type="ECO:0000313" key="10">
    <source>
        <dbReference type="Proteomes" id="UP000254326"/>
    </source>
</evidence>
<feature type="binding site" evidence="7">
    <location>
        <position position="96"/>
    </location>
    <ligand>
        <name>Fe cation</name>
        <dbReference type="ChEBI" id="CHEBI:24875"/>
    </ligand>
</feature>
<keyword evidence="4 7" id="KW-0223">Dioxygenase</keyword>
<evidence type="ECO:0000313" key="9">
    <source>
        <dbReference type="EMBL" id="RDL44080.1"/>
    </source>
</evidence>
<reference evidence="9 10" key="1">
    <citation type="submission" date="2018-06" db="EMBL/GenBank/DDBJ databases">
        <title>Marinomonas sp. YLB-05 draft genome sequence.</title>
        <authorList>
            <person name="Yu L."/>
            <person name="Tang X."/>
        </authorList>
    </citation>
    <scope>NUCLEOTIDE SEQUENCE [LARGE SCALE GENOMIC DNA]</scope>
    <source>
        <strain evidence="9 10">YLB-05</strain>
    </source>
</reference>